<name>A0A2W1BPQ6_HELAM</name>
<proteinExistence type="predicted"/>
<evidence type="ECO:0000313" key="1">
    <source>
        <dbReference type="EMBL" id="PZC74856.1"/>
    </source>
</evidence>
<gene>
    <name evidence="1" type="primary">HaOG207120</name>
    <name evidence="1" type="ORF">B5X24_HaOG207120</name>
</gene>
<protein>
    <submittedName>
        <fullName evidence="1">Uncharacterized protein</fullName>
    </submittedName>
</protein>
<reference evidence="1 2" key="1">
    <citation type="journal article" date="2017" name="BMC Biol.">
        <title>Genomic innovations, transcriptional plasticity and gene loss underlying the evolution and divergence of two highly polyphagous and invasive Helicoverpa pest species.</title>
        <authorList>
            <person name="Pearce S.L."/>
            <person name="Clarke D.F."/>
            <person name="East P.D."/>
            <person name="Elfekih S."/>
            <person name="Gordon K.H."/>
            <person name="Jermiin L.S."/>
            <person name="McGaughran A."/>
            <person name="Oakeshott J.G."/>
            <person name="Papanikolaou A."/>
            <person name="Perera O.P."/>
            <person name="Rane R.V."/>
            <person name="Richards S."/>
            <person name="Tay W.T."/>
            <person name="Walsh T.K."/>
            <person name="Anderson A."/>
            <person name="Anderson C.J."/>
            <person name="Asgari S."/>
            <person name="Board P.G."/>
            <person name="Bretschneider A."/>
            <person name="Campbell P.M."/>
            <person name="Chertemps T."/>
            <person name="Christeller J.T."/>
            <person name="Coppin C.W."/>
            <person name="Downes S.J."/>
            <person name="Duan G."/>
            <person name="Farnsworth C.A."/>
            <person name="Good R.T."/>
            <person name="Han L.B."/>
            <person name="Han Y.C."/>
            <person name="Hatje K."/>
            <person name="Horne I."/>
            <person name="Huang Y.P."/>
            <person name="Hughes D.S."/>
            <person name="Jacquin-Joly E."/>
            <person name="James W."/>
            <person name="Jhangiani S."/>
            <person name="Kollmar M."/>
            <person name="Kuwar S.S."/>
            <person name="Li S."/>
            <person name="Liu N.Y."/>
            <person name="Maibeche M.T."/>
            <person name="Miller J.R."/>
            <person name="Montagne N."/>
            <person name="Perry T."/>
            <person name="Qu J."/>
            <person name="Song S.V."/>
            <person name="Sutton G.G."/>
            <person name="Vogel H."/>
            <person name="Walenz B.P."/>
            <person name="Xu W."/>
            <person name="Zhang H.J."/>
            <person name="Zou Z."/>
            <person name="Batterham P."/>
            <person name="Edwards O.R."/>
            <person name="Feyereisen R."/>
            <person name="Gibbs R.A."/>
            <person name="Heckel D.G."/>
            <person name="McGrath A."/>
            <person name="Robin C."/>
            <person name="Scherer S.E."/>
            <person name="Worley K.C."/>
            <person name="Wu Y.D."/>
        </authorList>
    </citation>
    <scope>NUCLEOTIDE SEQUENCE [LARGE SCALE GENOMIC DNA]</scope>
    <source>
        <strain evidence="1">Harm_GR_Male_#8</strain>
        <tissue evidence="1">Whole organism</tissue>
    </source>
</reference>
<accession>A0A2W1BPQ6</accession>
<keyword evidence="2" id="KW-1185">Reference proteome</keyword>
<sequence>MNLIFYLTKQHTENVNDEILRLEIAYYLFDFYMKSLKKPRGGVPLSLADKYRNTLTYNSAKGYAHQINILEAAIQERELKEAGLIDPSIPASVLQEEYPDDSEDEEEVLNNLVIDARQQERLRKLNADMTAALEELHRANAMYGPSAGFFDE</sequence>
<dbReference type="Proteomes" id="UP000249218">
    <property type="component" value="Unassembled WGS sequence"/>
</dbReference>
<dbReference type="EMBL" id="KZ150024">
    <property type="protein sequence ID" value="PZC74856.1"/>
    <property type="molecule type" value="Genomic_DNA"/>
</dbReference>
<dbReference type="AlphaFoldDB" id="A0A2W1BPQ6"/>
<organism evidence="1 2">
    <name type="scientific">Helicoverpa armigera</name>
    <name type="common">Cotton bollworm</name>
    <name type="synonym">Heliothis armigera</name>
    <dbReference type="NCBI Taxonomy" id="29058"/>
    <lineage>
        <taxon>Eukaryota</taxon>
        <taxon>Metazoa</taxon>
        <taxon>Ecdysozoa</taxon>
        <taxon>Arthropoda</taxon>
        <taxon>Hexapoda</taxon>
        <taxon>Insecta</taxon>
        <taxon>Pterygota</taxon>
        <taxon>Neoptera</taxon>
        <taxon>Endopterygota</taxon>
        <taxon>Lepidoptera</taxon>
        <taxon>Glossata</taxon>
        <taxon>Ditrysia</taxon>
        <taxon>Noctuoidea</taxon>
        <taxon>Noctuidae</taxon>
        <taxon>Heliothinae</taxon>
        <taxon>Helicoverpa</taxon>
    </lineage>
</organism>
<evidence type="ECO:0000313" key="2">
    <source>
        <dbReference type="Proteomes" id="UP000249218"/>
    </source>
</evidence>